<dbReference type="GO" id="GO:0004523">
    <property type="term" value="F:RNA-DNA hybrid ribonuclease activity"/>
    <property type="evidence" value="ECO:0007669"/>
    <property type="project" value="InterPro"/>
</dbReference>
<dbReference type="Pfam" id="PF25597">
    <property type="entry name" value="SH3_retrovirus"/>
    <property type="match status" value="1"/>
</dbReference>
<protein>
    <recommendedName>
        <fullName evidence="1">Integrase catalytic domain-containing protein</fullName>
    </recommendedName>
</protein>
<dbReference type="PROSITE" id="PS50994">
    <property type="entry name" value="INTEGRASE"/>
    <property type="match status" value="1"/>
</dbReference>
<keyword evidence="3" id="KW-1185">Reference proteome</keyword>
<dbReference type="GO" id="GO:0003676">
    <property type="term" value="F:nucleic acid binding"/>
    <property type="evidence" value="ECO:0007669"/>
    <property type="project" value="InterPro"/>
</dbReference>
<dbReference type="AlphaFoldDB" id="A0A8J5ZCQ7"/>
<gene>
    <name evidence="2" type="ORF">CXB51_010145</name>
</gene>
<dbReference type="InterPro" id="IPR013103">
    <property type="entry name" value="RVT_2"/>
</dbReference>
<dbReference type="PANTHER" id="PTHR11439">
    <property type="entry name" value="GAG-POL-RELATED RETROTRANSPOSON"/>
    <property type="match status" value="1"/>
</dbReference>
<dbReference type="InterPro" id="IPR057670">
    <property type="entry name" value="SH3_retrovirus"/>
</dbReference>
<accession>A0A8J5ZCQ7</accession>
<dbReference type="Gene3D" id="3.30.420.10">
    <property type="entry name" value="Ribonuclease H-like superfamily/Ribonuclease H"/>
    <property type="match status" value="1"/>
</dbReference>
<dbReference type="Proteomes" id="UP000701853">
    <property type="component" value="Chromosome 5"/>
</dbReference>
<reference evidence="2 3" key="1">
    <citation type="journal article" date="2021" name="bioRxiv">
        <title>The Gossypium anomalum genome as a resource for cotton improvement and evolutionary analysis of hybrid incompatibility.</title>
        <authorList>
            <person name="Grover C.E."/>
            <person name="Yuan D."/>
            <person name="Arick M.A."/>
            <person name="Miller E.R."/>
            <person name="Hu G."/>
            <person name="Peterson D.G."/>
            <person name="Wendel J.F."/>
            <person name="Udall J.A."/>
        </authorList>
    </citation>
    <scope>NUCLEOTIDE SEQUENCE [LARGE SCALE GENOMIC DNA]</scope>
    <source>
        <strain evidence="2">JFW-Udall</strain>
        <tissue evidence="2">Leaf</tissue>
    </source>
</reference>
<dbReference type="InterPro" id="IPR036397">
    <property type="entry name" value="RNaseH_sf"/>
</dbReference>
<sequence>MADKSFVVDWNKGSGSAYSAVLDESKLWHKRIGHANLQHKFKVASIFWKFKGAVDAETVCELKTLRSDNGIVYTSAMFQGFCDEAGIKHQLTNTYTPQQNGVSGRLNRSLMNMARCLLFERNLPKTLWAEVVNTVSLWIHMLSYVPVVKRDKLAKKAQPVILVGYSSVKKGYKILGPSSNRVFTEDDQDNPVMDIDDEPLRGTRALAKIYARADVVNVELNCFEEAEAHQGWKQAMLDEMRMINKNKTWELVTRLANMKAAGYLGYTEAMENSSARCKVYFSQWFFEEASRARYYRIDSYLANLGFERSTSEPTLYVKKEGKMEQMFEMSDLEQMSYFLGIEVSQTEQGIFLSQKGSSSNILNKFSMLNCKATSTPDAIGEKLSSEATRPDIMFAVSFLSRFMHCYNEKHFQAAKRVLSSNKKNVVAQSTTEAEYVAAAGAVNQAIWLRKIIIDLNLHQREATEIKSDNQSAIVIAKNLVFHERTKHFKIKFHFVREMEQAQEVKLIHCSSEDQLVDILTKPCFASTFTDLQAKLGVCIPTNDFCIHNLVNNPLIPSALAHQQWRKPSRGFIKVNFDVAISPNKTGYGMIMRNEDGFVIGGDGGFKEEELTEEWAEIFIFEESVKLAKTMNFSKAIFEIDCASLANKANRRDLDITIMGTCIKEIFNSFVTPQTWPRRYG</sequence>
<evidence type="ECO:0000313" key="3">
    <source>
        <dbReference type="Proteomes" id="UP000701853"/>
    </source>
</evidence>
<dbReference type="InterPro" id="IPR012337">
    <property type="entry name" value="RNaseH-like_sf"/>
</dbReference>
<evidence type="ECO:0000259" key="1">
    <source>
        <dbReference type="PROSITE" id="PS50994"/>
    </source>
</evidence>
<feature type="domain" description="Integrase catalytic" evidence="1">
    <location>
        <begin position="63"/>
        <end position="167"/>
    </location>
</feature>
<dbReference type="GO" id="GO:0015074">
    <property type="term" value="P:DNA integration"/>
    <property type="evidence" value="ECO:0007669"/>
    <property type="project" value="InterPro"/>
</dbReference>
<comment type="caution">
    <text evidence="2">The sequence shown here is derived from an EMBL/GenBank/DDBJ whole genome shotgun (WGS) entry which is preliminary data.</text>
</comment>
<dbReference type="CDD" id="cd09272">
    <property type="entry name" value="RNase_HI_RT_Ty1"/>
    <property type="match status" value="1"/>
</dbReference>
<dbReference type="Pfam" id="PF13456">
    <property type="entry name" value="RVT_3"/>
    <property type="match status" value="1"/>
</dbReference>
<dbReference type="EMBL" id="JAHUZN010000005">
    <property type="protein sequence ID" value="KAG8492820.1"/>
    <property type="molecule type" value="Genomic_DNA"/>
</dbReference>
<dbReference type="PANTHER" id="PTHR11439:SF503">
    <property type="entry name" value="CYSTEINE-RICH RLK (RECEPTOR-LIKE PROTEIN KINASE) 8"/>
    <property type="match status" value="1"/>
</dbReference>
<dbReference type="Pfam" id="PF07727">
    <property type="entry name" value="RVT_2"/>
    <property type="match status" value="1"/>
</dbReference>
<name>A0A8J5ZCQ7_9ROSI</name>
<dbReference type="OrthoDB" id="547913at2759"/>
<proteinExistence type="predicted"/>
<evidence type="ECO:0000313" key="2">
    <source>
        <dbReference type="EMBL" id="KAG8492820.1"/>
    </source>
</evidence>
<dbReference type="InterPro" id="IPR001584">
    <property type="entry name" value="Integrase_cat-core"/>
</dbReference>
<organism evidence="2 3">
    <name type="scientific">Gossypium anomalum</name>
    <dbReference type="NCBI Taxonomy" id="47600"/>
    <lineage>
        <taxon>Eukaryota</taxon>
        <taxon>Viridiplantae</taxon>
        <taxon>Streptophyta</taxon>
        <taxon>Embryophyta</taxon>
        <taxon>Tracheophyta</taxon>
        <taxon>Spermatophyta</taxon>
        <taxon>Magnoliopsida</taxon>
        <taxon>eudicotyledons</taxon>
        <taxon>Gunneridae</taxon>
        <taxon>Pentapetalae</taxon>
        <taxon>rosids</taxon>
        <taxon>malvids</taxon>
        <taxon>Malvales</taxon>
        <taxon>Malvaceae</taxon>
        <taxon>Malvoideae</taxon>
        <taxon>Gossypium</taxon>
    </lineage>
</organism>
<dbReference type="SUPFAM" id="SSF53098">
    <property type="entry name" value="Ribonuclease H-like"/>
    <property type="match status" value="1"/>
</dbReference>
<dbReference type="InterPro" id="IPR002156">
    <property type="entry name" value="RNaseH_domain"/>
</dbReference>